<reference evidence="2 3" key="1">
    <citation type="submission" date="2021-08" db="EMBL/GenBank/DDBJ databases">
        <title>The genome sequence of Chitinophaga sp. B61.</title>
        <authorList>
            <person name="Zhang X."/>
        </authorList>
    </citation>
    <scope>NUCLEOTIDE SEQUENCE [LARGE SCALE GENOMIC DNA]</scope>
    <source>
        <strain evidence="2 3">B61</strain>
    </source>
</reference>
<gene>
    <name evidence="2" type="ORF">K1Y79_03165</name>
</gene>
<name>A0ABS7G6P6_9BACT</name>
<dbReference type="Proteomes" id="UP000812961">
    <property type="component" value="Unassembled WGS sequence"/>
</dbReference>
<keyword evidence="1" id="KW-0732">Signal</keyword>
<protein>
    <submittedName>
        <fullName evidence="2">Uncharacterized protein</fullName>
    </submittedName>
</protein>
<keyword evidence="3" id="KW-1185">Reference proteome</keyword>
<comment type="caution">
    <text evidence="2">The sequence shown here is derived from an EMBL/GenBank/DDBJ whole genome shotgun (WGS) entry which is preliminary data.</text>
</comment>
<feature type="chain" id="PRO_5046504464" evidence="1">
    <location>
        <begin position="22"/>
        <end position="221"/>
    </location>
</feature>
<proteinExistence type="predicted"/>
<dbReference type="RefSeq" id="WP_220248543.1">
    <property type="nucleotide sequence ID" value="NZ_JAICCF010000001.1"/>
</dbReference>
<sequence length="221" mass="24246">MNRIIACTLSLVTFFCMPASAQKTVKITALGGKSFCGFSLKSGFYNIGGTREYITREAVKGDNSGIPDVIQEIKNTLNFSVPIKVFIAAEEDNCFASIGENGVRMIIADQLFLNKVNKSTGTQWAAISIIAHEVGHHIAGFNRYTSQLKSELDADYWSGYILKKLGANQEAAVKCILYYGTDYDTSSHPNKRARAATIRQGWNDAVKGSYDPSRCESCSDN</sequence>
<evidence type="ECO:0000313" key="3">
    <source>
        <dbReference type="Proteomes" id="UP000812961"/>
    </source>
</evidence>
<organism evidence="2 3">
    <name type="scientific">Chitinophaga rhizophila</name>
    <dbReference type="NCBI Taxonomy" id="2866212"/>
    <lineage>
        <taxon>Bacteria</taxon>
        <taxon>Pseudomonadati</taxon>
        <taxon>Bacteroidota</taxon>
        <taxon>Chitinophagia</taxon>
        <taxon>Chitinophagales</taxon>
        <taxon>Chitinophagaceae</taxon>
        <taxon>Chitinophaga</taxon>
    </lineage>
</organism>
<feature type="signal peptide" evidence="1">
    <location>
        <begin position="1"/>
        <end position="21"/>
    </location>
</feature>
<evidence type="ECO:0000313" key="2">
    <source>
        <dbReference type="EMBL" id="MBW8683322.1"/>
    </source>
</evidence>
<evidence type="ECO:0000256" key="1">
    <source>
        <dbReference type="SAM" id="SignalP"/>
    </source>
</evidence>
<dbReference type="EMBL" id="JAICCF010000001">
    <property type="protein sequence ID" value="MBW8683322.1"/>
    <property type="molecule type" value="Genomic_DNA"/>
</dbReference>
<accession>A0ABS7G6P6</accession>